<dbReference type="Pfam" id="PF03727">
    <property type="entry name" value="Hexokinase_2"/>
    <property type="match status" value="1"/>
</dbReference>
<evidence type="ECO:0000256" key="5">
    <source>
        <dbReference type="ARBA" id="ARBA00022741"/>
    </source>
</evidence>
<dbReference type="GO" id="GO:0001678">
    <property type="term" value="P:intracellular glucose homeostasis"/>
    <property type="evidence" value="ECO:0007669"/>
    <property type="project" value="InterPro"/>
</dbReference>
<dbReference type="SUPFAM" id="SSF53067">
    <property type="entry name" value="Actin-like ATPase domain"/>
    <property type="match status" value="2"/>
</dbReference>
<evidence type="ECO:0000256" key="8">
    <source>
        <dbReference type="ARBA" id="ARBA00023152"/>
    </source>
</evidence>
<dbReference type="PANTHER" id="PTHR19443:SF16">
    <property type="entry name" value="HEXOKINASE TYPE 1-RELATED"/>
    <property type="match status" value="1"/>
</dbReference>
<dbReference type="GO" id="GO:0006006">
    <property type="term" value="P:glucose metabolic process"/>
    <property type="evidence" value="ECO:0007669"/>
    <property type="project" value="TreeGrafter"/>
</dbReference>
<dbReference type="GO" id="GO:0005739">
    <property type="term" value="C:mitochondrion"/>
    <property type="evidence" value="ECO:0007669"/>
    <property type="project" value="TreeGrafter"/>
</dbReference>
<dbReference type="GO" id="GO:0004340">
    <property type="term" value="F:glucokinase activity"/>
    <property type="evidence" value="ECO:0007669"/>
    <property type="project" value="TreeGrafter"/>
</dbReference>
<comment type="pathway">
    <text evidence="2">Carbohydrate metabolism; hexose metabolism.</text>
</comment>
<comment type="catalytic activity">
    <reaction evidence="9">
        <text>a D-hexose + ATP = a D-hexose 6-phosphate + ADP + H(+)</text>
        <dbReference type="Rhea" id="RHEA:22740"/>
        <dbReference type="ChEBI" id="CHEBI:4194"/>
        <dbReference type="ChEBI" id="CHEBI:15378"/>
        <dbReference type="ChEBI" id="CHEBI:30616"/>
        <dbReference type="ChEBI" id="CHEBI:229467"/>
        <dbReference type="ChEBI" id="CHEBI:456216"/>
        <dbReference type="EC" id="2.7.1.1"/>
    </reaction>
    <physiologicalReaction direction="left-to-right" evidence="9">
        <dbReference type="Rhea" id="RHEA:22741"/>
    </physiologicalReaction>
</comment>
<dbReference type="Proteomes" id="UP000009046">
    <property type="component" value="Unassembled WGS sequence"/>
</dbReference>
<evidence type="ECO:0000256" key="9">
    <source>
        <dbReference type="ARBA" id="ARBA00044613"/>
    </source>
</evidence>
<reference evidence="15" key="1">
    <citation type="submission" date="2007-04" db="EMBL/GenBank/DDBJ databases">
        <title>Annotation of Pediculus humanus corporis strain USDA.</title>
        <authorList>
            <person name="Kirkness E."/>
            <person name="Hannick L."/>
            <person name="Hass B."/>
            <person name="Bruggner R."/>
            <person name="Lawson D."/>
            <person name="Bidwell S."/>
            <person name="Joardar V."/>
            <person name="Caler E."/>
            <person name="Walenz B."/>
            <person name="Inman J."/>
            <person name="Schobel S."/>
            <person name="Galinsky K."/>
            <person name="Amedeo P."/>
            <person name="Strausberg R."/>
        </authorList>
    </citation>
    <scope>NUCLEOTIDE SEQUENCE</scope>
    <source>
        <strain evidence="15">USDA</strain>
    </source>
</reference>
<evidence type="ECO:0000256" key="11">
    <source>
        <dbReference type="ARBA" id="ARBA00048160"/>
    </source>
</evidence>
<keyword evidence="4 12" id="KW-0808">Transferase</keyword>
<keyword evidence="8 12" id="KW-0324">Glycolysis</keyword>
<dbReference type="VEuPathDB" id="VectorBase:PHUM617490"/>
<protein>
    <recommendedName>
        <fullName evidence="12">Phosphotransferase</fullName>
        <ecNumber evidence="12">2.7.1.-</ecNumber>
    </recommendedName>
</protein>
<accession>E0W4D5</accession>
<dbReference type="PRINTS" id="PR00475">
    <property type="entry name" value="HEXOKINASE"/>
</dbReference>
<dbReference type="GeneID" id="8239890"/>
<dbReference type="GO" id="GO:0005829">
    <property type="term" value="C:cytosol"/>
    <property type="evidence" value="ECO:0007669"/>
    <property type="project" value="TreeGrafter"/>
</dbReference>
<feature type="domain" description="Hexokinase C-terminal" evidence="14">
    <location>
        <begin position="212"/>
        <end position="445"/>
    </location>
</feature>
<dbReference type="InterPro" id="IPR022672">
    <property type="entry name" value="Hexokinase_N"/>
</dbReference>
<dbReference type="KEGG" id="phu:Phum_PHUM617490"/>
<dbReference type="GO" id="GO:0005524">
    <property type="term" value="F:ATP binding"/>
    <property type="evidence" value="ECO:0007669"/>
    <property type="project" value="UniProtKB-UniRule"/>
</dbReference>
<evidence type="ECO:0000256" key="12">
    <source>
        <dbReference type="RuleBase" id="RU362007"/>
    </source>
</evidence>
<comment type="similarity">
    <text evidence="3 12">Belongs to the hexokinase family.</text>
</comment>
<keyword evidence="6 12" id="KW-0418">Kinase</keyword>
<dbReference type="InterPro" id="IPR001312">
    <property type="entry name" value="Hexokinase"/>
</dbReference>
<evidence type="ECO:0000259" key="13">
    <source>
        <dbReference type="Pfam" id="PF00349"/>
    </source>
</evidence>
<evidence type="ECO:0000256" key="2">
    <source>
        <dbReference type="ARBA" id="ARBA00005028"/>
    </source>
</evidence>
<evidence type="ECO:0000256" key="1">
    <source>
        <dbReference type="ARBA" id="ARBA00004888"/>
    </source>
</evidence>
<keyword evidence="5 12" id="KW-0547">Nucleotide-binding</keyword>
<comment type="pathway">
    <text evidence="1">Carbohydrate degradation; glycolysis; D-glyceraldehyde 3-phosphate and glycerone phosphate from D-glucose: step 1/4.</text>
</comment>
<gene>
    <name evidence="16" type="primary">8239890</name>
    <name evidence="15" type="ORF">Phum_PHUM617490</name>
</gene>
<dbReference type="InterPro" id="IPR043129">
    <property type="entry name" value="ATPase_NBD"/>
</dbReference>
<evidence type="ECO:0000259" key="14">
    <source>
        <dbReference type="Pfam" id="PF03727"/>
    </source>
</evidence>
<evidence type="ECO:0000256" key="10">
    <source>
        <dbReference type="ARBA" id="ARBA00047905"/>
    </source>
</evidence>
<name>E0W4D5_PEDHC</name>
<dbReference type="STRING" id="121224.E0W4D5"/>
<evidence type="ECO:0000256" key="3">
    <source>
        <dbReference type="ARBA" id="ARBA00009225"/>
    </source>
</evidence>
<dbReference type="PROSITE" id="PS51748">
    <property type="entry name" value="HEXOKINASE_2"/>
    <property type="match status" value="1"/>
</dbReference>
<proteinExistence type="inferred from homology"/>
<sequence>MVIISRLYPDVIKVCRPLIIEDQVLKVILKKFYESLSKSLIAEYSESSMIKCKLTHVTDFPDGTEEGIFIGLEFSGRIFRLVHTSLNGNRSYVTSSRLYEFPDAKPNEDVTKTAEYVAKCVNNFISGFESYDKKLILGIASSFPMEQDNLQECFITSWNNEFQKNECNENFFMELKVALKKYQYTKKMYLISMVSNGTACLLCGLYKDPWIRIGLFLGDNTNITYIEKYDNMTTYSGDGLRTRTAIDVGLKNFGDDGSLDYIRSEFDIQVDEASNDPGKNTLEKLMSSSYLGELARLCIYKLVSMGVLLKGYISPGLSMKDSLKTMDLAIMEMDDENNYLRCKSILYSLGYPNVSDSDCVQIRFICRCLAKRSAYLAATCLSAVITKVEMKDVRIIGDGMLLKDFPNYETYLLKKIHAMKRPTTKVFLRKCEKDDIGTGAGLIAHIYKDGLIKIEDKHRVLPHFDKNKYNLLDVPVTSCDDCVDSNKIKKKNSCKIREEAIVRSGKDDGKKIVGGNGIISSLKKRPMLAPHSKQTSPPSMATPRMILSNTGNEFLFGNDFINSIYK</sequence>
<keyword evidence="17" id="KW-1185">Reference proteome</keyword>
<reference evidence="16" key="3">
    <citation type="submission" date="2020-05" db="UniProtKB">
        <authorList>
            <consortium name="EnsemblMetazoa"/>
        </authorList>
    </citation>
    <scope>IDENTIFICATION</scope>
    <source>
        <strain evidence="16">USDA</strain>
    </source>
</reference>
<dbReference type="GO" id="GO:0008865">
    <property type="term" value="F:fructokinase activity"/>
    <property type="evidence" value="ECO:0007669"/>
    <property type="project" value="TreeGrafter"/>
</dbReference>
<dbReference type="UniPathway" id="UPA00242"/>
<dbReference type="PANTHER" id="PTHR19443">
    <property type="entry name" value="HEXOKINASE"/>
    <property type="match status" value="1"/>
</dbReference>
<evidence type="ECO:0000256" key="7">
    <source>
        <dbReference type="ARBA" id="ARBA00022840"/>
    </source>
</evidence>
<dbReference type="InParanoid" id="E0W4D5"/>
<dbReference type="eggNOG" id="KOG1369">
    <property type="taxonomic scope" value="Eukaryota"/>
</dbReference>
<keyword evidence="7 12" id="KW-0067">ATP-binding</keyword>
<dbReference type="OrthoDB" id="419537at2759"/>
<evidence type="ECO:0000256" key="4">
    <source>
        <dbReference type="ARBA" id="ARBA00022679"/>
    </source>
</evidence>
<dbReference type="Pfam" id="PF00349">
    <property type="entry name" value="Hexokinase_1"/>
    <property type="match status" value="1"/>
</dbReference>
<dbReference type="CTD" id="8239890"/>
<evidence type="ECO:0000313" key="16">
    <source>
        <dbReference type="EnsemblMetazoa" id="PHUM617490-PA"/>
    </source>
</evidence>
<dbReference type="InterPro" id="IPR022673">
    <property type="entry name" value="Hexokinase_C"/>
</dbReference>
<dbReference type="EnsemblMetazoa" id="PHUM617490-RA">
    <property type="protein sequence ID" value="PHUM617490-PA"/>
    <property type="gene ID" value="PHUM617490"/>
</dbReference>
<evidence type="ECO:0000313" key="15">
    <source>
        <dbReference type="EMBL" id="EEB20491.1"/>
    </source>
</evidence>
<dbReference type="EC" id="2.7.1.-" evidence="12"/>
<reference evidence="15" key="2">
    <citation type="submission" date="2007-04" db="EMBL/GenBank/DDBJ databases">
        <title>The genome of the human body louse.</title>
        <authorList>
            <consortium name="The Human Body Louse Genome Consortium"/>
            <person name="Kirkness E."/>
            <person name="Walenz B."/>
            <person name="Hass B."/>
            <person name="Bruggner R."/>
            <person name="Strausberg R."/>
        </authorList>
    </citation>
    <scope>NUCLEOTIDE SEQUENCE</scope>
    <source>
        <strain evidence="15">USDA</strain>
    </source>
</reference>
<dbReference type="Gene3D" id="3.40.367.20">
    <property type="match status" value="1"/>
</dbReference>
<dbReference type="EMBL" id="DS235886">
    <property type="protein sequence ID" value="EEB20491.1"/>
    <property type="molecule type" value="Genomic_DNA"/>
</dbReference>
<dbReference type="EMBL" id="AAZO01007553">
    <property type="status" value="NOT_ANNOTATED_CDS"/>
    <property type="molecule type" value="Genomic_DNA"/>
</dbReference>
<dbReference type="AlphaFoldDB" id="E0W4D5"/>
<comment type="catalytic activity">
    <reaction evidence="11">
        <text>D-glucose + ATP = D-glucose 6-phosphate + ADP + H(+)</text>
        <dbReference type="Rhea" id="RHEA:17825"/>
        <dbReference type="ChEBI" id="CHEBI:4167"/>
        <dbReference type="ChEBI" id="CHEBI:15378"/>
        <dbReference type="ChEBI" id="CHEBI:30616"/>
        <dbReference type="ChEBI" id="CHEBI:61548"/>
        <dbReference type="ChEBI" id="CHEBI:456216"/>
        <dbReference type="EC" id="2.7.1.1"/>
    </reaction>
    <physiologicalReaction direction="left-to-right" evidence="11">
        <dbReference type="Rhea" id="RHEA:17826"/>
    </physiologicalReaction>
</comment>
<dbReference type="HOGENOM" id="CLU_014393_5_3_1"/>
<evidence type="ECO:0000313" key="17">
    <source>
        <dbReference type="Proteomes" id="UP000009046"/>
    </source>
</evidence>
<evidence type="ECO:0000256" key="6">
    <source>
        <dbReference type="ARBA" id="ARBA00022777"/>
    </source>
</evidence>
<dbReference type="GO" id="GO:0006096">
    <property type="term" value="P:glycolytic process"/>
    <property type="evidence" value="ECO:0007669"/>
    <property type="project" value="UniProtKB-UniPathway"/>
</dbReference>
<organism>
    <name type="scientific">Pediculus humanus subsp. corporis</name>
    <name type="common">Body louse</name>
    <dbReference type="NCBI Taxonomy" id="121224"/>
    <lineage>
        <taxon>Eukaryota</taxon>
        <taxon>Metazoa</taxon>
        <taxon>Ecdysozoa</taxon>
        <taxon>Arthropoda</taxon>
        <taxon>Hexapoda</taxon>
        <taxon>Insecta</taxon>
        <taxon>Pterygota</taxon>
        <taxon>Neoptera</taxon>
        <taxon>Paraneoptera</taxon>
        <taxon>Psocodea</taxon>
        <taxon>Troctomorpha</taxon>
        <taxon>Phthiraptera</taxon>
        <taxon>Anoplura</taxon>
        <taxon>Pediculidae</taxon>
        <taxon>Pediculus</taxon>
    </lineage>
</organism>
<feature type="domain" description="Hexokinase N-terminal" evidence="13">
    <location>
        <begin position="13"/>
        <end position="203"/>
    </location>
</feature>
<dbReference type="Gene3D" id="3.30.420.40">
    <property type="match status" value="1"/>
</dbReference>
<dbReference type="UniPathway" id="UPA00109">
    <property type="reaction ID" value="UER00180"/>
</dbReference>
<dbReference type="GO" id="GO:0005536">
    <property type="term" value="F:D-glucose binding"/>
    <property type="evidence" value="ECO:0007669"/>
    <property type="project" value="InterPro"/>
</dbReference>
<dbReference type="RefSeq" id="XP_002433229.1">
    <property type="nucleotide sequence ID" value="XM_002433184.1"/>
</dbReference>
<comment type="catalytic activity">
    <reaction evidence="10">
        <text>D-fructose + ATP = D-fructose 6-phosphate + ADP + H(+)</text>
        <dbReference type="Rhea" id="RHEA:16125"/>
        <dbReference type="ChEBI" id="CHEBI:15378"/>
        <dbReference type="ChEBI" id="CHEBI:30616"/>
        <dbReference type="ChEBI" id="CHEBI:37721"/>
        <dbReference type="ChEBI" id="CHEBI:61527"/>
        <dbReference type="ChEBI" id="CHEBI:456216"/>
        <dbReference type="EC" id="2.7.1.1"/>
    </reaction>
    <physiologicalReaction direction="left-to-right" evidence="10">
        <dbReference type="Rhea" id="RHEA:16126"/>
    </physiologicalReaction>
</comment>